<reference evidence="3 4" key="1">
    <citation type="submission" date="2022-06" db="EMBL/GenBank/DDBJ databases">
        <title>Actinoplanes abujensis sp. nov., isolated from Nigerian arid soil.</title>
        <authorList>
            <person name="Ding P."/>
        </authorList>
    </citation>
    <scope>NUCLEOTIDE SEQUENCE [LARGE SCALE GENOMIC DNA]</scope>
    <source>
        <strain evidence="4">TRM88002</strain>
        <plasmid evidence="3">p1</plasmid>
    </source>
</reference>
<keyword evidence="3" id="KW-0489">Methyltransferase</keyword>
<evidence type="ECO:0000259" key="2">
    <source>
        <dbReference type="Pfam" id="PF08241"/>
    </source>
</evidence>
<dbReference type="Proteomes" id="UP001523216">
    <property type="component" value="Unassembled WGS sequence"/>
</dbReference>
<dbReference type="InterPro" id="IPR013216">
    <property type="entry name" value="Methyltransf_11"/>
</dbReference>
<dbReference type="SUPFAM" id="SSF53335">
    <property type="entry name" value="S-adenosyl-L-methionine-dependent methyltransferases"/>
    <property type="match status" value="1"/>
</dbReference>
<dbReference type="GO" id="GO:0032259">
    <property type="term" value="P:methylation"/>
    <property type="evidence" value="ECO:0007669"/>
    <property type="project" value="UniProtKB-KW"/>
</dbReference>
<dbReference type="CDD" id="cd02440">
    <property type="entry name" value="AdoMet_MTases"/>
    <property type="match status" value="1"/>
</dbReference>
<geneLocation type="plasmid" evidence="3">
    <name>p1</name>
</geneLocation>
<feature type="region of interest" description="Disordered" evidence="1">
    <location>
        <begin position="175"/>
        <end position="195"/>
    </location>
</feature>
<sequence length="195" mass="21318">MALIAYDSVDAAVFQADRHLSDDALGGWRDAICGHFDPRPGTRILDLGCGTGSWAQAFRMWWPGVDVLAVEPSPAMRDRAAFQPIVPGTADNLPFPDASFDGVWLSTVIHHLPDLAAAAREIRRVLKPDAPVMIRSVFRGRHDGISLFHWFPEAIGVLDRYPSVSEVEEAESVQLLPSGRFPDDDGPRVQVGPPA</sequence>
<comment type="caution">
    <text evidence="3">The sequence shown here is derived from an EMBL/GenBank/DDBJ whole genome shotgun (WGS) entry which is preliminary data.</text>
</comment>
<dbReference type="InterPro" id="IPR029063">
    <property type="entry name" value="SAM-dependent_MTases_sf"/>
</dbReference>
<accession>A0ABT0XSL4</accession>
<dbReference type="GO" id="GO:0008168">
    <property type="term" value="F:methyltransferase activity"/>
    <property type="evidence" value="ECO:0007669"/>
    <property type="project" value="UniProtKB-KW"/>
</dbReference>
<dbReference type="RefSeq" id="WP_251795909.1">
    <property type="nucleotide sequence ID" value="NZ_JAMQOL010000001.1"/>
</dbReference>
<name>A0ABT0XSL4_9ACTN</name>
<dbReference type="Gene3D" id="3.40.50.150">
    <property type="entry name" value="Vaccinia Virus protein VP39"/>
    <property type="match status" value="1"/>
</dbReference>
<dbReference type="EMBL" id="JAMQOL010000001">
    <property type="protein sequence ID" value="MCM4076129.1"/>
    <property type="molecule type" value="Genomic_DNA"/>
</dbReference>
<dbReference type="Pfam" id="PF08241">
    <property type="entry name" value="Methyltransf_11"/>
    <property type="match status" value="1"/>
</dbReference>
<protein>
    <submittedName>
        <fullName evidence="3">Class I SAM-dependent methyltransferase</fullName>
    </submittedName>
</protein>
<feature type="domain" description="Methyltransferase type 11" evidence="2">
    <location>
        <begin position="45"/>
        <end position="130"/>
    </location>
</feature>
<keyword evidence="4" id="KW-1185">Reference proteome</keyword>
<keyword evidence="3" id="KW-0808">Transferase</keyword>
<dbReference type="PANTHER" id="PTHR43591">
    <property type="entry name" value="METHYLTRANSFERASE"/>
    <property type="match status" value="1"/>
</dbReference>
<organism evidence="3 4">
    <name type="scientific">Paractinoplanes hotanensis</name>
    <dbReference type="NCBI Taxonomy" id="2906497"/>
    <lineage>
        <taxon>Bacteria</taxon>
        <taxon>Bacillati</taxon>
        <taxon>Actinomycetota</taxon>
        <taxon>Actinomycetes</taxon>
        <taxon>Micromonosporales</taxon>
        <taxon>Micromonosporaceae</taxon>
        <taxon>Paractinoplanes</taxon>
    </lineage>
</organism>
<evidence type="ECO:0000256" key="1">
    <source>
        <dbReference type="SAM" id="MobiDB-lite"/>
    </source>
</evidence>
<gene>
    <name evidence="3" type="ORF">LXN57_00960</name>
</gene>
<proteinExistence type="predicted"/>
<evidence type="ECO:0000313" key="3">
    <source>
        <dbReference type="EMBL" id="MCM4076129.1"/>
    </source>
</evidence>
<evidence type="ECO:0000313" key="4">
    <source>
        <dbReference type="Proteomes" id="UP001523216"/>
    </source>
</evidence>
<keyword evidence="3" id="KW-0614">Plasmid</keyword>